<evidence type="ECO:0008006" key="10">
    <source>
        <dbReference type="Google" id="ProtNLM"/>
    </source>
</evidence>
<feature type="compositionally biased region" description="Basic and acidic residues" evidence="7">
    <location>
        <begin position="242"/>
        <end position="263"/>
    </location>
</feature>
<feature type="compositionally biased region" description="Acidic residues" evidence="7">
    <location>
        <begin position="103"/>
        <end position="114"/>
    </location>
</feature>
<gene>
    <name evidence="8" type="ORF">D9615_004214</name>
</gene>
<evidence type="ECO:0000256" key="7">
    <source>
        <dbReference type="SAM" id="MobiDB-lite"/>
    </source>
</evidence>
<dbReference type="GO" id="GO:0005681">
    <property type="term" value="C:spliceosomal complex"/>
    <property type="evidence" value="ECO:0007669"/>
    <property type="project" value="InterPro"/>
</dbReference>
<evidence type="ECO:0000313" key="8">
    <source>
        <dbReference type="EMBL" id="KAF5381982.1"/>
    </source>
</evidence>
<comment type="subcellular location">
    <subcellularLocation>
        <location evidence="1">Nucleus</location>
    </subcellularLocation>
</comment>
<proteinExistence type="predicted"/>
<evidence type="ECO:0000256" key="2">
    <source>
        <dbReference type="ARBA" id="ARBA00022723"/>
    </source>
</evidence>
<feature type="compositionally biased region" description="Basic and acidic residues" evidence="7">
    <location>
        <begin position="66"/>
        <end position="76"/>
    </location>
</feature>
<dbReference type="GO" id="GO:0044773">
    <property type="term" value="P:mitotic DNA damage checkpoint signaling"/>
    <property type="evidence" value="ECO:0007669"/>
    <property type="project" value="TreeGrafter"/>
</dbReference>
<evidence type="ECO:0000256" key="4">
    <source>
        <dbReference type="ARBA" id="ARBA00022833"/>
    </source>
</evidence>
<keyword evidence="9" id="KW-1185">Reference proteome</keyword>
<evidence type="ECO:0000256" key="1">
    <source>
        <dbReference type="ARBA" id="ARBA00004123"/>
    </source>
</evidence>
<evidence type="ECO:0000313" key="9">
    <source>
        <dbReference type="Proteomes" id="UP000565441"/>
    </source>
</evidence>
<keyword evidence="3" id="KW-0863">Zinc-finger</keyword>
<feature type="region of interest" description="Disordered" evidence="7">
    <location>
        <begin position="231"/>
        <end position="263"/>
    </location>
</feature>
<accession>A0A8H5M5Y4</accession>
<dbReference type="GO" id="GO:0033314">
    <property type="term" value="P:mitotic DNA replication checkpoint signaling"/>
    <property type="evidence" value="ECO:0007669"/>
    <property type="project" value="TreeGrafter"/>
</dbReference>
<dbReference type="InterPro" id="IPR036236">
    <property type="entry name" value="Znf_C2H2_sf"/>
</dbReference>
<keyword evidence="2" id="KW-0479">Metal-binding</keyword>
<keyword evidence="6" id="KW-0539">Nucleus</keyword>
<dbReference type="GO" id="GO:0033260">
    <property type="term" value="P:nuclear DNA replication"/>
    <property type="evidence" value="ECO:0007669"/>
    <property type="project" value="TreeGrafter"/>
</dbReference>
<sequence>MADVRALLKAKRQEARITHPLAAYTSSGQLRCSACGTAVKHTSAWEGHLGSKAHRTNVARLREQERLQAERARAEAEAAAQAAAEAEKQRASQVAKGKRKADDDDDDDDMDGENATDKETNDIENGAKRRRVGPAPGGFPADFFSDPSRAPIPITSDSDDDEDANAGALTANGAPPPPATTQSAIDLEYERFQREMLGNADNVPDAPREAYERATVVAEPELVTMEDVPSEFPAEDQQMDVDAEKQKQSEEELARRRKEQDERELIMDRLLDEERAQEEADQRVVVMKARLEALKKKREVKKAQESEPRLPGL</sequence>
<dbReference type="InterPro" id="IPR040050">
    <property type="entry name" value="ZNF830-like"/>
</dbReference>
<dbReference type="AlphaFoldDB" id="A0A8H5M5Y4"/>
<evidence type="ECO:0000256" key="3">
    <source>
        <dbReference type="ARBA" id="ARBA00022771"/>
    </source>
</evidence>
<comment type="caution">
    <text evidence="8">The sequence shown here is derived from an EMBL/GenBank/DDBJ whole genome shotgun (WGS) entry which is preliminary data.</text>
</comment>
<dbReference type="OrthoDB" id="77607at2759"/>
<keyword evidence="5" id="KW-0175">Coiled coil</keyword>
<dbReference type="PANTHER" id="PTHR13278:SF0">
    <property type="entry name" value="ZINC FINGER PROTEIN 830"/>
    <property type="match status" value="1"/>
</dbReference>
<evidence type="ECO:0000256" key="5">
    <source>
        <dbReference type="ARBA" id="ARBA00023054"/>
    </source>
</evidence>
<dbReference type="PANTHER" id="PTHR13278">
    <property type="entry name" value="ZINC FINGER PROTEIN 830"/>
    <property type="match status" value="1"/>
</dbReference>
<dbReference type="Gene3D" id="3.30.160.60">
    <property type="entry name" value="Classic Zinc Finger"/>
    <property type="match status" value="1"/>
</dbReference>
<dbReference type="SUPFAM" id="SSF57667">
    <property type="entry name" value="beta-beta-alpha zinc fingers"/>
    <property type="match status" value="1"/>
</dbReference>
<dbReference type="EMBL" id="JAACJP010000009">
    <property type="protein sequence ID" value="KAF5381982.1"/>
    <property type="molecule type" value="Genomic_DNA"/>
</dbReference>
<dbReference type="GO" id="GO:0003676">
    <property type="term" value="F:nucleic acid binding"/>
    <property type="evidence" value="ECO:0007669"/>
    <property type="project" value="InterPro"/>
</dbReference>
<reference evidence="8 9" key="1">
    <citation type="journal article" date="2020" name="ISME J.">
        <title>Uncovering the hidden diversity of litter-decomposition mechanisms in mushroom-forming fungi.</title>
        <authorList>
            <person name="Floudas D."/>
            <person name="Bentzer J."/>
            <person name="Ahren D."/>
            <person name="Johansson T."/>
            <person name="Persson P."/>
            <person name="Tunlid A."/>
        </authorList>
    </citation>
    <scope>NUCLEOTIDE SEQUENCE [LARGE SCALE GENOMIC DNA]</scope>
    <source>
        <strain evidence="8 9">CBS 661.87</strain>
    </source>
</reference>
<name>A0A8H5M5Y4_9AGAR</name>
<keyword evidence="4" id="KW-0862">Zinc</keyword>
<feature type="region of interest" description="Disordered" evidence="7">
    <location>
        <begin position="66"/>
        <end position="182"/>
    </location>
</feature>
<protein>
    <recommendedName>
        <fullName evidence="10">Coiled-coil domain-containing protein 16</fullName>
    </recommendedName>
</protein>
<evidence type="ECO:0000256" key="6">
    <source>
        <dbReference type="ARBA" id="ARBA00023242"/>
    </source>
</evidence>
<dbReference type="GO" id="GO:0008270">
    <property type="term" value="F:zinc ion binding"/>
    <property type="evidence" value="ECO:0007669"/>
    <property type="project" value="UniProtKB-KW"/>
</dbReference>
<feature type="compositionally biased region" description="Basic and acidic residues" evidence="7">
    <location>
        <begin position="115"/>
        <end position="127"/>
    </location>
</feature>
<organism evidence="8 9">
    <name type="scientific">Tricholomella constricta</name>
    <dbReference type="NCBI Taxonomy" id="117010"/>
    <lineage>
        <taxon>Eukaryota</taxon>
        <taxon>Fungi</taxon>
        <taxon>Dikarya</taxon>
        <taxon>Basidiomycota</taxon>
        <taxon>Agaricomycotina</taxon>
        <taxon>Agaricomycetes</taxon>
        <taxon>Agaricomycetidae</taxon>
        <taxon>Agaricales</taxon>
        <taxon>Tricholomatineae</taxon>
        <taxon>Lyophyllaceae</taxon>
        <taxon>Tricholomella</taxon>
    </lineage>
</organism>
<dbReference type="Proteomes" id="UP000565441">
    <property type="component" value="Unassembled WGS sequence"/>
</dbReference>